<keyword evidence="2" id="KW-1185">Reference proteome</keyword>
<proteinExistence type="predicted"/>
<evidence type="ECO:0000313" key="2">
    <source>
        <dbReference type="Proteomes" id="UP000810171"/>
    </source>
</evidence>
<gene>
    <name evidence="1" type="ORF">H9C73_05595</name>
</gene>
<evidence type="ECO:0000313" key="1">
    <source>
        <dbReference type="EMBL" id="MBP0048202.1"/>
    </source>
</evidence>
<comment type="caution">
    <text evidence="1">The sequence shown here is derived from an EMBL/GenBank/DDBJ whole genome shotgun (WGS) entry which is preliminary data.</text>
</comment>
<dbReference type="Proteomes" id="UP000810171">
    <property type="component" value="Unassembled WGS sequence"/>
</dbReference>
<name>A0ABS3Z916_9GAMM</name>
<dbReference type="EMBL" id="JACVEW010000006">
    <property type="protein sequence ID" value="MBP0048202.1"/>
    <property type="molecule type" value="Genomic_DNA"/>
</dbReference>
<reference evidence="1 2" key="1">
    <citation type="submission" date="2020-09" db="EMBL/GenBank/DDBJ databases">
        <authorList>
            <person name="Tanuku N.R.S."/>
        </authorList>
    </citation>
    <scope>NUCLEOTIDE SEQUENCE [LARGE SCALE GENOMIC DNA]</scope>
    <source>
        <strain evidence="1 2">AK62</strain>
    </source>
</reference>
<organism evidence="1 2">
    <name type="scientific">Marinobacterium alkalitolerans</name>
    <dbReference type="NCBI Taxonomy" id="1542925"/>
    <lineage>
        <taxon>Bacteria</taxon>
        <taxon>Pseudomonadati</taxon>
        <taxon>Pseudomonadota</taxon>
        <taxon>Gammaproteobacteria</taxon>
        <taxon>Oceanospirillales</taxon>
        <taxon>Oceanospirillaceae</taxon>
        <taxon>Marinobacterium</taxon>
    </lineage>
</organism>
<protein>
    <submittedName>
        <fullName evidence="1">Uncharacterized protein</fullName>
    </submittedName>
</protein>
<accession>A0ABS3Z916</accession>
<dbReference type="RefSeq" id="WP_209286816.1">
    <property type="nucleotide sequence ID" value="NZ_JACVEW010000006.1"/>
</dbReference>
<sequence>MKKWIGAGVLAAAAGAGLAWQQGWLGSTSETSMAHFVPADTVMYIGGKASAEQVAQLRDMPLMGQSQLQIQQLLAEMDNLGRDETPQARFATVLLREFLGNATTYGSTVAHFGLDPLKPQAIYMDGLMPVLRFGIQDEQQFWRVFDQASTESGLKPRTLTLEGTSVKLWRLTQPGDQSLELAVTVHEGIATLTAFHFLDQENDQLQRLALKAPDRSLADSGELAQLKTDYGFDDSLQAFIHLERLTQGILDPDSIGLGQDLKALLQARGKPLPTERLDAACRADISALVAQVPRFVAGNTGVSTDNALAMQSRSVLELTHAELVSDLRSLRGHIPSHSGSTDQILGLGMGLNVDNLIPTVTSMVQRFRDYPTECAELQQAQRQLAGANPAMLGMFTGMIQGTRGAGFSLFDLAIDPNTLQPTNLDFLLSIATENPNALLGMLAMSPMGRQIQIPTDGSLADIDLSHLIPGLSLKAGMQGKHLVAFSGEQAGKAAAELEQEALDANGHTRLSADYNRLADLISNLPTQVAVELESGTSTGCVAQAQIANMLRTQGAQVRYDLDFSEQGMDTRMAFSLDPSQVPQVDPVGSWTLMDQSYDCQGGEPIGVEEIRADGTGQYRYNDGQCDLYRTNYTWTQSGNLFTLTATENVSRDDCTQDWTTEAPVNSQCILIPLDEGFRCIYSDEDSESLFHYRPAG</sequence>